<comment type="similarity">
    <text evidence="1">Belongs to the NAD(P)-dependent epimerase/dehydratase family.</text>
</comment>
<dbReference type="PRINTS" id="PR01713">
    <property type="entry name" value="NUCEPIMERASE"/>
</dbReference>
<proteinExistence type="inferred from homology"/>
<keyword evidence="4" id="KW-1185">Reference proteome</keyword>
<comment type="caution">
    <text evidence="3">The sequence shown here is derived from an EMBL/GenBank/DDBJ whole genome shotgun (WGS) entry which is preliminary data.</text>
</comment>
<dbReference type="RefSeq" id="WP_116542083.1">
    <property type="nucleotide sequence ID" value="NZ_QEKI01000002.1"/>
</dbReference>
<dbReference type="Pfam" id="PF01370">
    <property type="entry name" value="Epimerase"/>
    <property type="match status" value="1"/>
</dbReference>
<name>A0A2U1B365_9BACT</name>
<dbReference type="PANTHER" id="PTHR43000">
    <property type="entry name" value="DTDP-D-GLUCOSE 4,6-DEHYDRATASE-RELATED"/>
    <property type="match status" value="1"/>
</dbReference>
<organism evidence="3 4">
    <name type="scientific">Pontibacter virosus</name>
    <dbReference type="NCBI Taxonomy" id="1765052"/>
    <lineage>
        <taxon>Bacteria</taxon>
        <taxon>Pseudomonadati</taxon>
        <taxon>Bacteroidota</taxon>
        <taxon>Cytophagia</taxon>
        <taxon>Cytophagales</taxon>
        <taxon>Hymenobacteraceae</taxon>
        <taxon>Pontibacter</taxon>
    </lineage>
</organism>
<accession>A0A2U1B365</accession>
<gene>
    <name evidence="3" type="ORF">C8E01_102218</name>
</gene>
<evidence type="ECO:0000259" key="2">
    <source>
        <dbReference type="Pfam" id="PF01370"/>
    </source>
</evidence>
<dbReference type="Proteomes" id="UP000245466">
    <property type="component" value="Unassembled WGS sequence"/>
</dbReference>
<dbReference type="AlphaFoldDB" id="A0A2U1B365"/>
<dbReference type="Gene3D" id="3.90.25.10">
    <property type="entry name" value="UDP-galactose 4-epimerase, domain 1"/>
    <property type="match status" value="1"/>
</dbReference>
<evidence type="ECO:0000313" key="4">
    <source>
        <dbReference type="Proteomes" id="UP000245466"/>
    </source>
</evidence>
<dbReference type="CDD" id="cd05256">
    <property type="entry name" value="UDP_AE_SDR_e"/>
    <property type="match status" value="1"/>
</dbReference>
<dbReference type="EMBL" id="QEKI01000002">
    <property type="protein sequence ID" value="PVY43042.1"/>
    <property type="molecule type" value="Genomic_DNA"/>
</dbReference>
<dbReference type="SUPFAM" id="SSF51735">
    <property type="entry name" value="NAD(P)-binding Rossmann-fold domains"/>
    <property type="match status" value="1"/>
</dbReference>
<evidence type="ECO:0000313" key="3">
    <source>
        <dbReference type="EMBL" id="PVY43042.1"/>
    </source>
</evidence>
<feature type="domain" description="NAD-dependent epimerase/dehydratase" evidence="2">
    <location>
        <begin position="17"/>
        <end position="256"/>
    </location>
</feature>
<dbReference type="InterPro" id="IPR036291">
    <property type="entry name" value="NAD(P)-bd_dom_sf"/>
</dbReference>
<evidence type="ECO:0000256" key="1">
    <source>
        <dbReference type="ARBA" id="ARBA00007637"/>
    </source>
</evidence>
<dbReference type="InterPro" id="IPR001509">
    <property type="entry name" value="Epimerase_deHydtase"/>
</dbReference>
<dbReference type="OrthoDB" id="9810015at2"/>
<dbReference type="Gene3D" id="3.40.50.720">
    <property type="entry name" value="NAD(P)-binding Rossmann-like Domain"/>
    <property type="match status" value="1"/>
</dbReference>
<reference evidence="3 4" key="1">
    <citation type="submission" date="2018-04" db="EMBL/GenBank/DDBJ databases">
        <title>Genomic Encyclopedia of Type Strains, Phase IV (KMG-IV): sequencing the most valuable type-strain genomes for metagenomic binning, comparative biology and taxonomic classification.</title>
        <authorList>
            <person name="Goeker M."/>
        </authorList>
    </citation>
    <scope>NUCLEOTIDE SEQUENCE [LARGE SCALE GENOMIC DNA]</scope>
    <source>
        <strain evidence="3 4">DSM 100231</strain>
    </source>
</reference>
<protein>
    <submittedName>
        <fullName evidence="3">UDP-N-acetylglucosamine 4-epimerase</fullName>
    </submittedName>
</protein>
<sequence>MYDKLYHTTDISQSSFLITGGAGFIGSNIVEYLLKYGAGKVRVLDNFSTGSNANIEEFKSNLVFELIEGDIRDLETCRRALEGIDYVSHQAALGSVPRSINDPIRSNEVNVNGFLNMLVAARDAGVKNFIYAASSSTYGDHTGLPKIEDKIGSPLSPYAVTKFVNELYASVFSRSYDFHTIGLRYFNVFGPKQNPKGPYAAVIPLFIEAAIENKQPYINGDGGTSRDFTFVENAVQANIKALLAKDIDKHEVVNIAYGERTTLNQLWQRVAKTAGIELTPEYREERKGDVRHSLADISKANQLIGYKPEFSVTEGLDIAFNWYKQNSTVVQ</sequence>